<dbReference type="RefSeq" id="WP_165028211.1">
    <property type="nucleotide sequence ID" value="NZ_JAAKZF010000014.1"/>
</dbReference>
<sequence length="88" mass="9690">MSNAPSTQDLAALCSSRGRIMTKLERAIKEAEQLPSDLREQLGEKLLHYIHKYLALRDDIDAGLRELDAGEGRDGNDVFAALKSTYGA</sequence>
<proteinExistence type="predicted"/>
<keyword evidence="2" id="KW-1185">Reference proteome</keyword>
<dbReference type="AlphaFoldDB" id="A0A6G4WC16"/>
<gene>
    <name evidence="1" type="ORF">G6N73_13180</name>
</gene>
<evidence type="ECO:0000313" key="1">
    <source>
        <dbReference type="EMBL" id="NGO52124.1"/>
    </source>
</evidence>
<dbReference type="EMBL" id="JAAKZF010000014">
    <property type="protein sequence ID" value="NGO52124.1"/>
    <property type="molecule type" value="Genomic_DNA"/>
</dbReference>
<evidence type="ECO:0000313" key="2">
    <source>
        <dbReference type="Proteomes" id="UP001642900"/>
    </source>
</evidence>
<organism evidence="1 2">
    <name type="scientific">Allomesorhizobium camelthorni</name>
    <dbReference type="NCBI Taxonomy" id="475069"/>
    <lineage>
        <taxon>Bacteria</taxon>
        <taxon>Pseudomonadati</taxon>
        <taxon>Pseudomonadota</taxon>
        <taxon>Alphaproteobacteria</taxon>
        <taxon>Hyphomicrobiales</taxon>
        <taxon>Phyllobacteriaceae</taxon>
        <taxon>Allomesorhizobium</taxon>
    </lineage>
</organism>
<protein>
    <submittedName>
        <fullName evidence="1">Uncharacterized protein</fullName>
    </submittedName>
</protein>
<accession>A0A6G4WC16</accession>
<reference evidence="1 2" key="1">
    <citation type="submission" date="2020-02" db="EMBL/GenBank/DDBJ databases">
        <title>Genome sequence of strain CCNWXJ40-4.</title>
        <authorList>
            <person name="Gao J."/>
            <person name="Sun J."/>
        </authorList>
    </citation>
    <scope>NUCLEOTIDE SEQUENCE [LARGE SCALE GENOMIC DNA]</scope>
    <source>
        <strain evidence="1 2">CCNWXJ 40-4</strain>
    </source>
</reference>
<dbReference type="Proteomes" id="UP001642900">
    <property type="component" value="Unassembled WGS sequence"/>
</dbReference>
<comment type="caution">
    <text evidence="1">The sequence shown here is derived from an EMBL/GenBank/DDBJ whole genome shotgun (WGS) entry which is preliminary data.</text>
</comment>
<name>A0A6G4WC16_9HYPH</name>